<keyword evidence="4" id="KW-1185">Reference proteome</keyword>
<accession>A0A9Q2S172</accession>
<dbReference type="Proteomes" id="UP000755667">
    <property type="component" value="Unassembled WGS sequence"/>
</dbReference>
<dbReference type="Gene3D" id="3.90.180.10">
    <property type="entry name" value="Medium-chain alcohol dehydrogenases, catalytic domain"/>
    <property type="match status" value="1"/>
</dbReference>
<name>A0A9Q2S172_9RHOB</name>
<dbReference type="Proteomes" id="UP000809440">
    <property type="component" value="Unassembled WGS sequence"/>
</dbReference>
<evidence type="ECO:0000313" key="1">
    <source>
        <dbReference type="EMBL" id="MBM2414150.1"/>
    </source>
</evidence>
<dbReference type="RefSeq" id="WP_138488288.1">
    <property type="nucleotide sequence ID" value="NZ_JAFBWU010000013.1"/>
</dbReference>
<organism evidence="1 3">
    <name type="scientific">Marivita cryptomonadis</name>
    <dbReference type="NCBI Taxonomy" id="505252"/>
    <lineage>
        <taxon>Bacteria</taxon>
        <taxon>Pseudomonadati</taxon>
        <taxon>Pseudomonadota</taxon>
        <taxon>Alphaproteobacteria</taxon>
        <taxon>Rhodobacterales</taxon>
        <taxon>Roseobacteraceae</taxon>
        <taxon>Marivita</taxon>
    </lineage>
</organism>
<dbReference type="AlphaFoldDB" id="A0A9Q2S172"/>
<gene>
    <name evidence="1" type="ORF">JQX41_17660</name>
    <name evidence="2" type="ORF">JQX48_17675</name>
</gene>
<dbReference type="EMBL" id="JAFBXE010000013">
    <property type="protein sequence ID" value="MBM2414150.1"/>
    <property type="molecule type" value="Genomic_DNA"/>
</dbReference>
<evidence type="ECO:0000313" key="2">
    <source>
        <dbReference type="EMBL" id="MBM2418820.1"/>
    </source>
</evidence>
<proteinExistence type="predicted"/>
<comment type="caution">
    <text evidence="1">The sequence shown here is derived from an EMBL/GenBank/DDBJ whole genome shotgun (WGS) entry which is preliminary data.</text>
</comment>
<reference evidence="1 4" key="1">
    <citation type="submission" date="2021-01" db="EMBL/GenBank/DDBJ databases">
        <title>Diatom-associated Roseobacters Show Island Model of Population Structure.</title>
        <authorList>
            <person name="Qu L."/>
            <person name="Feng X."/>
            <person name="Chen Y."/>
            <person name="Li L."/>
            <person name="Wang X."/>
            <person name="Hu Z."/>
            <person name="Wang H."/>
            <person name="Luo H."/>
        </authorList>
    </citation>
    <scope>NUCLEOTIDE SEQUENCE</scope>
    <source>
        <strain evidence="2 4">CC28-63</strain>
        <strain evidence="1">CC28-69</strain>
    </source>
</reference>
<protein>
    <submittedName>
        <fullName evidence="1">Uncharacterized protein</fullName>
    </submittedName>
</protein>
<dbReference type="EMBL" id="JAFBXF010000013">
    <property type="protein sequence ID" value="MBM2418820.1"/>
    <property type="molecule type" value="Genomic_DNA"/>
</dbReference>
<evidence type="ECO:0000313" key="4">
    <source>
        <dbReference type="Proteomes" id="UP000809440"/>
    </source>
</evidence>
<sequence>MIQGVIEGVSVPSVFIPKPIELYRLGQFPIDKLVTYFPFKNGSDAVAASVDGSAVKPVLRF</sequence>
<evidence type="ECO:0000313" key="3">
    <source>
        <dbReference type="Proteomes" id="UP000755667"/>
    </source>
</evidence>